<reference evidence="1" key="1">
    <citation type="submission" date="2013-12" db="EMBL/GenBank/DDBJ databases">
        <title>The Genome Sequence of Aphanomyces astaci APO3.</title>
        <authorList>
            <consortium name="The Broad Institute Genomics Platform"/>
            <person name="Russ C."/>
            <person name="Tyler B."/>
            <person name="van West P."/>
            <person name="Dieguez-Uribeondo J."/>
            <person name="Young S.K."/>
            <person name="Zeng Q."/>
            <person name="Gargeya S."/>
            <person name="Fitzgerald M."/>
            <person name="Abouelleil A."/>
            <person name="Alvarado L."/>
            <person name="Chapman S.B."/>
            <person name="Gainer-Dewar J."/>
            <person name="Goldberg J."/>
            <person name="Griggs A."/>
            <person name="Gujja S."/>
            <person name="Hansen M."/>
            <person name="Howarth C."/>
            <person name="Imamovic A."/>
            <person name="Ireland A."/>
            <person name="Larimer J."/>
            <person name="McCowan C."/>
            <person name="Murphy C."/>
            <person name="Pearson M."/>
            <person name="Poon T.W."/>
            <person name="Priest M."/>
            <person name="Roberts A."/>
            <person name="Saif S."/>
            <person name="Shea T."/>
            <person name="Sykes S."/>
            <person name="Wortman J."/>
            <person name="Nusbaum C."/>
            <person name="Birren B."/>
        </authorList>
    </citation>
    <scope>NUCLEOTIDE SEQUENCE [LARGE SCALE GENOMIC DNA]</scope>
    <source>
        <strain evidence="1">APO3</strain>
    </source>
</reference>
<protein>
    <submittedName>
        <fullName evidence="1">Uncharacterized protein</fullName>
    </submittedName>
</protein>
<evidence type="ECO:0000313" key="1">
    <source>
        <dbReference type="EMBL" id="ETV83986.1"/>
    </source>
</evidence>
<gene>
    <name evidence="1" type="ORF">H257_03350</name>
</gene>
<name>W4GXC4_APHAT</name>
<dbReference type="OrthoDB" id="125813at2759"/>
<dbReference type="EMBL" id="KI913119">
    <property type="protein sequence ID" value="ETV83986.1"/>
    <property type="molecule type" value="Genomic_DNA"/>
</dbReference>
<dbReference type="PANTHER" id="PTHR40866:SF1">
    <property type="entry name" value="BED-TYPE DOMAIN-CONTAINING PROTEIN"/>
    <property type="match status" value="1"/>
</dbReference>
<sequence>MNPANTNILYGRQFAELFFTPINDEDSISAAAHLEFTIFVLDHPFNLFVSDLLSNHDVVIQKVNILMRKLRNILPVARLRRLTPLQAKTLNATRWTSAFSMLTGYSAIKTYIGQMGDKERRLGDIVHYHGFESSERLLGDIVHCHGFESSVVKILRGNEEGMSATEVVAVQPLACSTANQVAVAQPTLSWPRVEEATRWSS</sequence>
<dbReference type="VEuPathDB" id="FungiDB:H257_03350"/>
<dbReference type="GeneID" id="20805346"/>
<dbReference type="PANTHER" id="PTHR40866">
    <property type="entry name" value="BED-TYPE DOMAIN-CONTAINING PROTEIN"/>
    <property type="match status" value="1"/>
</dbReference>
<proteinExistence type="predicted"/>
<accession>W4GXC4</accession>
<organism evidence="1">
    <name type="scientific">Aphanomyces astaci</name>
    <name type="common">Crayfish plague agent</name>
    <dbReference type="NCBI Taxonomy" id="112090"/>
    <lineage>
        <taxon>Eukaryota</taxon>
        <taxon>Sar</taxon>
        <taxon>Stramenopiles</taxon>
        <taxon>Oomycota</taxon>
        <taxon>Saprolegniomycetes</taxon>
        <taxon>Saprolegniales</taxon>
        <taxon>Verrucalvaceae</taxon>
        <taxon>Aphanomyces</taxon>
    </lineage>
</organism>
<dbReference type="RefSeq" id="XP_009825678.1">
    <property type="nucleotide sequence ID" value="XM_009827376.1"/>
</dbReference>
<dbReference type="AlphaFoldDB" id="W4GXC4"/>